<comment type="caution">
    <text evidence="4">The sequence shown here is derived from an EMBL/GenBank/DDBJ whole genome shotgun (WGS) entry which is preliminary data.</text>
</comment>
<evidence type="ECO:0000259" key="3">
    <source>
        <dbReference type="PROSITE" id="PS51186"/>
    </source>
</evidence>
<sequence length="477" mass="52695">MGKPIVIFRADGSFKTGLGHLVRSSALAEMISADFDCRLLYSECPPSLLPDLEHSFSSVERLPESATIAEELSILLKQLGTICVTVVLDGYQFDTTYQNDLAAAGHKVVCIDDIHRYAFTADLVINHAPSAVLADYTFASHTAFAFGTRFALLRKPFRELARAYNSIKSDAGIFVCLGGADPGNATLQVLKRLEELDVSAPVSVVIGSAYRYARELDAFTARSPLHLSVFHNLGPKEMAQRMAMSGIGITSPSTVCLEYLSTGGQLYLKVIADNQEEIYRSLIEKGQALDFNQFGTSIHSGEEGRGIPVIDGWQPYRYRALFRNLGISYRAAQPSDSDLYFEWANDAQVRAQSFSSKQISLAEHQQWFNRKLSDAANKLLLFYIGSDPIGQVRLTLEGTTAIIGYSVASTARGRGTGSAMLLHAENFLQRHHPEIRALRGYVKQTNPASIVTFRRLGYKESSPTEYVNALKFELHEL</sequence>
<dbReference type="GO" id="GO:0016787">
    <property type="term" value="F:hydrolase activity"/>
    <property type="evidence" value="ECO:0007669"/>
    <property type="project" value="UniProtKB-KW"/>
</dbReference>
<dbReference type="InterPro" id="IPR016181">
    <property type="entry name" value="Acyl_CoA_acyltransferase"/>
</dbReference>
<dbReference type="EMBL" id="PTJC01000005">
    <property type="protein sequence ID" value="PPK87983.1"/>
    <property type="molecule type" value="Genomic_DNA"/>
</dbReference>
<dbReference type="Pfam" id="PF13302">
    <property type="entry name" value="Acetyltransf_3"/>
    <property type="match status" value="1"/>
</dbReference>
<dbReference type="RefSeq" id="WP_104418559.1">
    <property type="nucleotide sequence ID" value="NZ_PTJC01000005.1"/>
</dbReference>
<proteinExistence type="predicted"/>
<dbReference type="AlphaFoldDB" id="A0A2S6I914"/>
<dbReference type="Gene3D" id="3.40.630.30">
    <property type="match status" value="1"/>
</dbReference>
<evidence type="ECO:0000256" key="1">
    <source>
        <dbReference type="PIRSR" id="PIRSR620023-1"/>
    </source>
</evidence>
<dbReference type="GO" id="GO:0016747">
    <property type="term" value="F:acyltransferase activity, transferring groups other than amino-acyl groups"/>
    <property type="evidence" value="ECO:0007669"/>
    <property type="project" value="InterPro"/>
</dbReference>
<feature type="domain" description="N-acetyltransferase" evidence="3">
    <location>
        <begin position="327"/>
        <end position="473"/>
    </location>
</feature>
<organism evidence="4 5">
    <name type="scientific">Neolewinella xylanilytica</name>
    <dbReference type="NCBI Taxonomy" id="1514080"/>
    <lineage>
        <taxon>Bacteria</taxon>
        <taxon>Pseudomonadati</taxon>
        <taxon>Bacteroidota</taxon>
        <taxon>Saprospiria</taxon>
        <taxon>Saprospirales</taxon>
        <taxon>Lewinellaceae</taxon>
        <taxon>Neolewinella</taxon>
    </lineage>
</organism>
<dbReference type="Proteomes" id="UP000237662">
    <property type="component" value="Unassembled WGS sequence"/>
</dbReference>
<dbReference type="CDD" id="cd04301">
    <property type="entry name" value="NAT_SF"/>
    <property type="match status" value="1"/>
</dbReference>
<accession>A0A2S6I914</accession>
<protein>
    <submittedName>
        <fullName evidence="4">UDP-2,4-diacetamido-2,4, 6-trideoxy-beta-L-altropyranose hydrolase</fullName>
    </submittedName>
</protein>
<evidence type="ECO:0000313" key="5">
    <source>
        <dbReference type="Proteomes" id="UP000237662"/>
    </source>
</evidence>
<keyword evidence="5" id="KW-1185">Reference proteome</keyword>
<dbReference type="NCBIfam" id="TIGR03590">
    <property type="entry name" value="PseG"/>
    <property type="match status" value="1"/>
</dbReference>
<feature type="binding site" evidence="2">
    <location>
        <position position="154"/>
    </location>
    <ligand>
        <name>substrate</name>
    </ligand>
</feature>
<dbReference type="InterPro" id="IPR000182">
    <property type="entry name" value="GNAT_dom"/>
</dbReference>
<dbReference type="OrthoDB" id="6290225at2"/>
<dbReference type="SUPFAM" id="SSF55729">
    <property type="entry name" value="Acyl-CoA N-acyltransferases (Nat)"/>
    <property type="match status" value="1"/>
</dbReference>
<dbReference type="Gene3D" id="3.40.50.2000">
    <property type="entry name" value="Glycogen Phosphorylase B"/>
    <property type="match status" value="1"/>
</dbReference>
<dbReference type="Gene3D" id="3.40.50.11190">
    <property type="match status" value="1"/>
</dbReference>
<dbReference type="PROSITE" id="PS51186">
    <property type="entry name" value="GNAT"/>
    <property type="match status" value="1"/>
</dbReference>
<dbReference type="InterPro" id="IPR020023">
    <property type="entry name" value="PseG"/>
</dbReference>
<name>A0A2S6I914_9BACT</name>
<gene>
    <name evidence="4" type="ORF">CLV84_0944</name>
</gene>
<keyword evidence="4" id="KW-0378">Hydrolase</keyword>
<evidence type="ECO:0000256" key="2">
    <source>
        <dbReference type="PIRSR" id="PIRSR620023-2"/>
    </source>
</evidence>
<feature type="binding site" evidence="2">
    <location>
        <position position="258"/>
    </location>
    <ligand>
        <name>substrate</name>
    </ligand>
</feature>
<feature type="active site" description="Proton acceptor" evidence="1">
    <location>
        <position position="20"/>
    </location>
</feature>
<reference evidence="4 5" key="1">
    <citation type="submission" date="2018-02" db="EMBL/GenBank/DDBJ databases">
        <title>Genomic Encyclopedia of Archaeal and Bacterial Type Strains, Phase II (KMG-II): from individual species to whole genera.</title>
        <authorList>
            <person name="Goeker M."/>
        </authorList>
    </citation>
    <scope>NUCLEOTIDE SEQUENCE [LARGE SCALE GENOMIC DNA]</scope>
    <source>
        <strain evidence="4 5">DSM 29526</strain>
    </source>
</reference>
<evidence type="ECO:0000313" key="4">
    <source>
        <dbReference type="EMBL" id="PPK87983.1"/>
    </source>
</evidence>